<dbReference type="OrthoDB" id="188035at2759"/>
<evidence type="ECO:0000313" key="3">
    <source>
        <dbReference type="Proteomes" id="UP001152795"/>
    </source>
</evidence>
<organism evidence="2 3">
    <name type="scientific">Paramuricea clavata</name>
    <name type="common">Red gorgonian</name>
    <name type="synonym">Violescent sea-whip</name>
    <dbReference type="NCBI Taxonomy" id="317549"/>
    <lineage>
        <taxon>Eukaryota</taxon>
        <taxon>Metazoa</taxon>
        <taxon>Cnidaria</taxon>
        <taxon>Anthozoa</taxon>
        <taxon>Octocorallia</taxon>
        <taxon>Malacalcyonacea</taxon>
        <taxon>Plexauridae</taxon>
        <taxon>Paramuricea</taxon>
    </lineage>
</organism>
<keyword evidence="3" id="KW-1185">Reference proteome</keyword>
<dbReference type="InterPro" id="IPR016833">
    <property type="entry name" value="Put_Na-Bile_cotransptr"/>
</dbReference>
<proteinExistence type="inferred from homology"/>
<dbReference type="Proteomes" id="UP001152795">
    <property type="component" value="Unassembled WGS sequence"/>
</dbReference>
<dbReference type="PANTHER" id="PTHR18640:SF10">
    <property type="entry name" value="SODIUM_METABOLITE COTRANSPORTER BASS4, CHLOROPLASTIC-RELATED"/>
    <property type="match status" value="1"/>
</dbReference>
<dbReference type="InterPro" id="IPR038770">
    <property type="entry name" value="Na+/solute_symporter_sf"/>
</dbReference>
<protein>
    <submittedName>
        <fullName evidence="2">Uncharacterized protein</fullName>
    </submittedName>
</protein>
<dbReference type="EMBL" id="CACRXK020009651">
    <property type="protein sequence ID" value="CAB4017665.1"/>
    <property type="molecule type" value="Genomic_DNA"/>
</dbReference>
<dbReference type="PANTHER" id="PTHR18640">
    <property type="entry name" value="SOLUTE CARRIER FAMILY 10 MEMBER 7"/>
    <property type="match status" value="1"/>
</dbReference>
<comment type="similarity">
    <text evidence="1">Belongs to the bile acid:sodium symporter (BASS) (TC 2.A.28) family.</text>
</comment>
<accession>A0A6S7IFC8</accession>
<comment type="caution">
    <text evidence="2">The sequence shown here is derived from an EMBL/GenBank/DDBJ whole genome shotgun (WGS) entry which is preliminary data.</text>
</comment>
<dbReference type="AlphaFoldDB" id="A0A6S7IFC8"/>
<sequence length="423" mass="46587">MAQFDVVVEVVQAKEADEDFEKPSISTRFKNFCLRNMLSIGTIFSVIIGIFLPQPAVYLSQRMPVANICIIVLFFTIGLRLRLVEAKSAVKFYKEVIVGLLLVLFVGPVFATNVLNQVPYFGSFIGDEQNLRNSSKNSSEEMAILGPEEFRLALQIYYMCPSAPATSLILVTAANGHRGLSILLSILCVIISVFIIPPMLAWSVPTLQHVRLNVGQVLLDIMIRILLPLMIGRCLRCVPPVKKVVTKWNDTIKYVGIGFVLVLFLVKVSETSASGVLDKVSVMNILCAVVLGTGLATFNALSTYGFMSILPWFSNKSNVTLSILSCNRLVTLAATIVDVLPDNIGDKGLLVLPMVFIYLASLLMSNAFVSVVKVKEEDTELDKPSQTTEQDKDINNSTINSNINEGAIFTIYTDEMSVKDEQL</sequence>
<name>A0A6S7IFC8_PARCT</name>
<reference evidence="2" key="1">
    <citation type="submission" date="2020-04" db="EMBL/GenBank/DDBJ databases">
        <authorList>
            <person name="Alioto T."/>
            <person name="Alioto T."/>
            <person name="Gomez Garrido J."/>
        </authorList>
    </citation>
    <scope>NUCLEOTIDE SEQUENCE</scope>
    <source>
        <strain evidence="2">A484AB</strain>
    </source>
</reference>
<dbReference type="Gene3D" id="1.20.1530.20">
    <property type="match status" value="1"/>
</dbReference>
<evidence type="ECO:0000256" key="1">
    <source>
        <dbReference type="ARBA" id="ARBA00006528"/>
    </source>
</evidence>
<dbReference type="Pfam" id="PF13593">
    <property type="entry name" value="SBF_like"/>
    <property type="match status" value="1"/>
</dbReference>
<gene>
    <name evidence="2" type="ORF">PACLA_8A082214</name>
</gene>
<evidence type="ECO:0000313" key="2">
    <source>
        <dbReference type="EMBL" id="CAB4017665.1"/>
    </source>
</evidence>